<sequence length="245" mass="27761">MEPIEMTRFLFNKLHGKSPLYLEDIVGEEDKDVRAERERVTLGLSDCDVLQLQNLSKIYHLPYRRIVAVRNVNIGIPAGECFGLLGVNGAGKTTIFKMLTGDISPTDGRLLIQDETGSLNEIDDAHRSQFGYCPQEDALDDLLTVEEHMYYYARLHGIPEEDIKGDEPSSGMDPNAKRHLWKIITEEVQNQCSVILTSHSMEECEALCTRLAIMVNGHFQCLGSLQHIKSRLVKYFFCDNSYFAT</sequence>
<dbReference type="GO" id="GO:0005319">
    <property type="term" value="F:lipid transporter activity"/>
    <property type="evidence" value="ECO:0007669"/>
    <property type="project" value="TreeGrafter"/>
</dbReference>
<feature type="domain" description="ABC transporter" evidence="1">
    <location>
        <begin position="50"/>
        <end position="241"/>
    </location>
</feature>
<dbReference type="InterPro" id="IPR027417">
    <property type="entry name" value="P-loop_NTPase"/>
</dbReference>
<dbReference type="EMBL" id="AZIM01004375">
    <property type="protein sequence ID" value="ETE60815.1"/>
    <property type="molecule type" value="Genomic_DNA"/>
</dbReference>
<dbReference type="PROSITE" id="PS50893">
    <property type="entry name" value="ABC_TRANSPORTER_2"/>
    <property type="match status" value="1"/>
</dbReference>
<keyword evidence="2" id="KW-0067">ATP-binding</keyword>
<dbReference type="GO" id="GO:0140359">
    <property type="term" value="F:ABC-type transporter activity"/>
    <property type="evidence" value="ECO:0007669"/>
    <property type="project" value="InterPro"/>
</dbReference>
<dbReference type="Proteomes" id="UP000018936">
    <property type="component" value="Unassembled WGS sequence"/>
</dbReference>
<dbReference type="OrthoDB" id="9035154at2759"/>
<dbReference type="Gene3D" id="3.40.50.300">
    <property type="entry name" value="P-loop containing nucleotide triphosphate hydrolases"/>
    <property type="match status" value="2"/>
</dbReference>
<accession>V8NFF2</accession>
<keyword evidence="2" id="KW-0547">Nucleotide-binding</keyword>
<gene>
    <name evidence="2" type="primary">ABCA12</name>
    <name evidence="2" type="ORF">L345_13440</name>
</gene>
<dbReference type="GO" id="GO:0016887">
    <property type="term" value="F:ATP hydrolysis activity"/>
    <property type="evidence" value="ECO:0007669"/>
    <property type="project" value="InterPro"/>
</dbReference>
<dbReference type="SUPFAM" id="SSF52540">
    <property type="entry name" value="P-loop containing nucleoside triphosphate hydrolases"/>
    <property type="match status" value="1"/>
</dbReference>
<evidence type="ECO:0000259" key="1">
    <source>
        <dbReference type="PROSITE" id="PS50893"/>
    </source>
</evidence>
<dbReference type="GO" id="GO:0034191">
    <property type="term" value="F:apolipoprotein A-I receptor binding"/>
    <property type="evidence" value="ECO:0007669"/>
    <property type="project" value="TreeGrafter"/>
</dbReference>
<protein>
    <submittedName>
        <fullName evidence="2">ATP-binding cassette sub-family A member 12</fullName>
    </submittedName>
</protein>
<dbReference type="PANTHER" id="PTHR19229">
    <property type="entry name" value="ATP-BINDING CASSETTE TRANSPORTER SUBFAMILY A ABCA"/>
    <property type="match status" value="1"/>
</dbReference>
<comment type="caution">
    <text evidence="2">The sequence shown here is derived from an EMBL/GenBank/DDBJ whole genome shotgun (WGS) entry which is preliminary data.</text>
</comment>
<organism evidence="2 3">
    <name type="scientific">Ophiophagus hannah</name>
    <name type="common">King cobra</name>
    <name type="synonym">Naja hannah</name>
    <dbReference type="NCBI Taxonomy" id="8665"/>
    <lineage>
        <taxon>Eukaryota</taxon>
        <taxon>Metazoa</taxon>
        <taxon>Chordata</taxon>
        <taxon>Craniata</taxon>
        <taxon>Vertebrata</taxon>
        <taxon>Euteleostomi</taxon>
        <taxon>Lepidosauria</taxon>
        <taxon>Squamata</taxon>
        <taxon>Bifurcata</taxon>
        <taxon>Unidentata</taxon>
        <taxon>Episquamata</taxon>
        <taxon>Toxicofera</taxon>
        <taxon>Serpentes</taxon>
        <taxon>Colubroidea</taxon>
        <taxon>Elapidae</taxon>
        <taxon>Elapinae</taxon>
        <taxon>Ophiophagus</taxon>
    </lineage>
</organism>
<dbReference type="GO" id="GO:0016020">
    <property type="term" value="C:membrane"/>
    <property type="evidence" value="ECO:0007669"/>
    <property type="project" value="InterPro"/>
</dbReference>
<feature type="non-terminal residue" evidence="2">
    <location>
        <position position="1"/>
    </location>
</feature>
<keyword evidence="3" id="KW-1185">Reference proteome</keyword>
<proteinExistence type="predicted"/>
<dbReference type="InterPro" id="IPR003439">
    <property type="entry name" value="ABC_transporter-like_ATP-bd"/>
</dbReference>
<dbReference type="InterPro" id="IPR026082">
    <property type="entry name" value="ABCA"/>
</dbReference>
<dbReference type="AlphaFoldDB" id="V8NFF2"/>
<evidence type="ECO:0000313" key="3">
    <source>
        <dbReference type="Proteomes" id="UP000018936"/>
    </source>
</evidence>
<dbReference type="Pfam" id="PF00005">
    <property type="entry name" value="ABC_tran"/>
    <property type="match status" value="1"/>
</dbReference>
<dbReference type="CDD" id="cd03263">
    <property type="entry name" value="ABC_subfamily_A"/>
    <property type="match status" value="1"/>
</dbReference>
<dbReference type="PANTHER" id="PTHR19229:SF29">
    <property type="entry name" value="GLUCOSYLCERAMIDE TRANSPORTER ABCA12"/>
    <property type="match status" value="1"/>
</dbReference>
<reference evidence="2 3" key="1">
    <citation type="journal article" date="2013" name="Proc. Natl. Acad. Sci. U.S.A.">
        <title>The king cobra genome reveals dynamic gene evolution and adaptation in the snake venom system.</title>
        <authorList>
            <person name="Vonk F.J."/>
            <person name="Casewell N.R."/>
            <person name="Henkel C.V."/>
            <person name="Heimberg A.M."/>
            <person name="Jansen H.J."/>
            <person name="McCleary R.J."/>
            <person name="Kerkkamp H.M."/>
            <person name="Vos R.A."/>
            <person name="Guerreiro I."/>
            <person name="Calvete J.J."/>
            <person name="Wuster W."/>
            <person name="Woods A.E."/>
            <person name="Logan J.M."/>
            <person name="Harrison R.A."/>
            <person name="Castoe T.A."/>
            <person name="de Koning A.P."/>
            <person name="Pollock D.D."/>
            <person name="Yandell M."/>
            <person name="Calderon D."/>
            <person name="Renjifo C."/>
            <person name="Currier R.B."/>
            <person name="Salgado D."/>
            <person name="Pla D."/>
            <person name="Sanz L."/>
            <person name="Hyder A.S."/>
            <person name="Ribeiro J.M."/>
            <person name="Arntzen J.W."/>
            <person name="van den Thillart G.E."/>
            <person name="Boetzer M."/>
            <person name="Pirovano W."/>
            <person name="Dirks R.P."/>
            <person name="Spaink H.P."/>
            <person name="Duboule D."/>
            <person name="McGlinn E."/>
            <person name="Kini R.M."/>
            <person name="Richardson M.K."/>
        </authorList>
    </citation>
    <scope>NUCLEOTIDE SEQUENCE</scope>
    <source>
        <tissue evidence="2">Blood</tissue>
    </source>
</reference>
<dbReference type="GO" id="GO:0005524">
    <property type="term" value="F:ATP binding"/>
    <property type="evidence" value="ECO:0007669"/>
    <property type="project" value="UniProtKB-KW"/>
</dbReference>
<evidence type="ECO:0000313" key="2">
    <source>
        <dbReference type="EMBL" id="ETE60815.1"/>
    </source>
</evidence>
<name>V8NFF2_OPHHA</name>